<organism evidence="1 2">
    <name type="scientific">Leptospira biflexa serovar Patoc (strain Patoc 1 / ATCC 23582 / Paris)</name>
    <dbReference type="NCBI Taxonomy" id="456481"/>
    <lineage>
        <taxon>Bacteria</taxon>
        <taxon>Pseudomonadati</taxon>
        <taxon>Spirochaetota</taxon>
        <taxon>Spirochaetia</taxon>
        <taxon>Leptospirales</taxon>
        <taxon>Leptospiraceae</taxon>
        <taxon>Leptospira</taxon>
    </lineage>
</organism>
<keyword evidence="2" id="KW-1185">Reference proteome</keyword>
<dbReference type="AlphaFoldDB" id="B0ST84"/>
<accession>B0ST84</accession>
<dbReference type="STRING" id="456481.LEPBI_I2227"/>
<name>B0ST84_LEPBP</name>
<dbReference type="KEGG" id="lbi:LEPBI_I2227"/>
<sequence>MQAQLRGTSVRLFRYTTCLQNQSYTKKLRLTNTKEYRIFYRMKVTAILPDDLITEVQKYTEGKNITDSLQKALSEWVKLAKVKKLNEKLRKQPLHFSSEFNAEKIRRINRT</sequence>
<proteinExistence type="predicted"/>
<dbReference type="EMBL" id="CP000786">
    <property type="protein sequence ID" value="ABZ98324.1"/>
    <property type="molecule type" value="Genomic_DNA"/>
</dbReference>
<reference evidence="1 2" key="1">
    <citation type="journal article" date="2008" name="PLoS ONE">
        <title>Genome sequence of the saprophyte Leptospira biflexa provides insights into the evolution of Leptospira and the pathogenesis of leptospirosis.</title>
        <authorList>
            <person name="Picardeau M."/>
            <person name="Bulach D.M."/>
            <person name="Bouchier C."/>
            <person name="Zuerner R.L."/>
            <person name="Zidane N."/>
            <person name="Wilson P.J."/>
            <person name="Creno S."/>
            <person name="Kuczek E.S."/>
            <person name="Bommezzadri S."/>
            <person name="Davis J.C."/>
            <person name="McGrath A."/>
            <person name="Johnson M.J."/>
            <person name="Boursaux-Eude C."/>
            <person name="Seemann T."/>
            <person name="Rouy Z."/>
            <person name="Coppel R.L."/>
            <person name="Rood J.I."/>
            <person name="Lajus A."/>
            <person name="Davies J.K."/>
            <person name="Medigue C."/>
            <person name="Adler B."/>
        </authorList>
    </citation>
    <scope>NUCLEOTIDE SEQUENCE [LARGE SCALE GENOMIC DNA]</scope>
    <source>
        <strain evidence="2">Patoc 1 / ATCC 23582 / Paris</strain>
    </source>
</reference>
<evidence type="ECO:0000313" key="2">
    <source>
        <dbReference type="Proteomes" id="UP000001847"/>
    </source>
</evidence>
<protein>
    <submittedName>
        <fullName evidence="1">Uncharacterized protein</fullName>
    </submittedName>
</protein>
<evidence type="ECO:0000313" key="1">
    <source>
        <dbReference type="EMBL" id="ABZ98324.1"/>
    </source>
</evidence>
<dbReference type="HOGENOM" id="CLU_172491_0_0_12"/>
<dbReference type="Proteomes" id="UP000001847">
    <property type="component" value="Chromosome I"/>
</dbReference>
<gene>
    <name evidence="1" type="ordered locus">LEPBI_I2227</name>
</gene>